<name>A0ACD3ANR6_9AGAR</name>
<organism evidence="1 2">
    <name type="scientific">Pluteus cervinus</name>
    <dbReference type="NCBI Taxonomy" id="181527"/>
    <lineage>
        <taxon>Eukaryota</taxon>
        <taxon>Fungi</taxon>
        <taxon>Dikarya</taxon>
        <taxon>Basidiomycota</taxon>
        <taxon>Agaricomycotina</taxon>
        <taxon>Agaricomycetes</taxon>
        <taxon>Agaricomycetidae</taxon>
        <taxon>Agaricales</taxon>
        <taxon>Pluteineae</taxon>
        <taxon>Pluteaceae</taxon>
        <taxon>Pluteus</taxon>
    </lineage>
</organism>
<protein>
    <submittedName>
        <fullName evidence="1">NAD(P)-binding protein</fullName>
    </submittedName>
</protein>
<evidence type="ECO:0000313" key="2">
    <source>
        <dbReference type="Proteomes" id="UP000308600"/>
    </source>
</evidence>
<dbReference type="EMBL" id="ML208378">
    <property type="protein sequence ID" value="TFK67348.1"/>
    <property type="molecule type" value="Genomic_DNA"/>
</dbReference>
<gene>
    <name evidence="1" type="ORF">BDN72DRAFT_105828</name>
</gene>
<proteinExistence type="predicted"/>
<keyword evidence="2" id="KW-1185">Reference proteome</keyword>
<dbReference type="Proteomes" id="UP000308600">
    <property type="component" value="Unassembled WGS sequence"/>
</dbReference>
<reference evidence="1 2" key="1">
    <citation type="journal article" date="2019" name="Nat. Ecol. Evol.">
        <title>Megaphylogeny resolves global patterns of mushroom evolution.</title>
        <authorList>
            <person name="Varga T."/>
            <person name="Krizsan K."/>
            <person name="Foldi C."/>
            <person name="Dima B."/>
            <person name="Sanchez-Garcia M."/>
            <person name="Sanchez-Ramirez S."/>
            <person name="Szollosi G.J."/>
            <person name="Szarkandi J.G."/>
            <person name="Papp V."/>
            <person name="Albert L."/>
            <person name="Andreopoulos W."/>
            <person name="Angelini C."/>
            <person name="Antonin V."/>
            <person name="Barry K.W."/>
            <person name="Bougher N.L."/>
            <person name="Buchanan P."/>
            <person name="Buyck B."/>
            <person name="Bense V."/>
            <person name="Catcheside P."/>
            <person name="Chovatia M."/>
            <person name="Cooper J."/>
            <person name="Damon W."/>
            <person name="Desjardin D."/>
            <person name="Finy P."/>
            <person name="Geml J."/>
            <person name="Haridas S."/>
            <person name="Hughes K."/>
            <person name="Justo A."/>
            <person name="Karasinski D."/>
            <person name="Kautmanova I."/>
            <person name="Kiss B."/>
            <person name="Kocsube S."/>
            <person name="Kotiranta H."/>
            <person name="LaButti K.M."/>
            <person name="Lechner B.E."/>
            <person name="Liimatainen K."/>
            <person name="Lipzen A."/>
            <person name="Lukacs Z."/>
            <person name="Mihaltcheva S."/>
            <person name="Morgado L.N."/>
            <person name="Niskanen T."/>
            <person name="Noordeloos M.E."/>
            <person name="Ohm R.A."/>
            <person name="Ortiz-Santana B."/>
            <person name="Ovrebo C."/>
            <person name="Racz N."/>
            <person name="Riley R."/>
            <person name="Savchenko A."/>
            <person name="Shiryaev A."/>
            <person name="Soop K."/>
            <person name="Spirin V."/>
            <person name="Szebenyi C."/>
            <person name="Tomsovsky M."/>
            <person name="Tulloss R.E."/>
            <person name="Uehling J."/>
            <person name="Grigoriev I.V."/>
            <person name="Vagvolgyi C."/>
            <person name="Papp T."/>
            <person name="Martin F.M."/>
            <person name="Miettinen O."/>
            <person name="Hibbett D.S."/>
            <person name="Nagy L.G."/>
        </authorList>
    </citation>
    <scope>NUCLEOTIDE SEQUENCE [LARGE SCALE GENOMIC DNA]</scope>
    <source>
        <strain evidence="1 2">NL-1719</strain>
    </source>
</reference>
<sequence>MESRSRKLGKAMRWLEVVVFWESEYIIRLLLLRGETHIRILDIQPPRATDLIANPFVTFVKTDITEISSIRAALTQPFPNTSKKVEVIYHTAAVIRFWDRLGYTWPATYRVNVLGTRNVVEVAKQLQSEAGSQADIFLIYTSSTDAAQASVSFSRLSWGPKVLLRDSNKLIAAETSDRCYQRSKLEAEVIVRSADRAAGKGTIRTGILRPGCAVVGPNDHVTSTLLNVPNLPTFDSNWSAMNVCVWDAAAGHLLLEDAMDKKHAEVGGKHFLVTSDELPWRCDDVRKAIIHFSKKPIKPVPVSVLFIFIFAHLLEAFLYLRYHFLISSYFVLTGGKKQPSLTPKWLGMTVYLQPATLKYLQDVIIDDSKARKVLGYRPQWETQQYYKWAVDETLKMGDVSIQDRLKL</sequence>
<accession>A0ACD3ANR6</accession>
<evidence type="ECO:0000313" key="1">
    <source>
        <dbReference type="EMBL" id="TFK67348.1"/>
    </source>
</evidence>